<dbReference type="EMBL" id="JAFVMG010000004">
    <property type="protein sequence ID" value="MBO1328076.1"/>
    <property type="molecule type" value="Genomic_DNA"/>
</dbReference>
<dbReference type="InterPro" id="IPR023380">
    <property type="entry name" value="DsbB-like_sf"/>
</dbReference>
<feature type="transmembrane region" description="Helical" evidence="5">
    <location>
        <begin position="34"/>
        <end position="51"/>
    </location>
</feature>
<feature type="transmembrane region" description="Helical" evidence="5">
    <location>
        <begin position="125"/>
        <end position="146"/>
    </location>
</feature>
<dbReference type="Proteomes" id="UP000664399">
    <property type="component" value="Unassembled WGS sequence"/>
</dbReference>
<reference evidence="6 7" key="1">
    <citation type="submission" date="2021-03" db="EMBL/GenBank/DDBJ databases">
        <title>The complete genome sequence of Acetobacter suratthaniensis TBRC 1719.</title>
        <authorList>
            <person name="Charoenyingcharoen P."/>
            <person name="Yukphan P."/>
        </authorList>
    </citation>
    <scope>NUCLEOTIDE SEQUENCE [LARGE SCALE GENOMIC DNA]</scope>
    <source>
        <strain evidence="6 7">TBRC 1719</strain>
    </source>
</reference>
<keyword evidence="4 5" id="KW-0472">Membrane</keyword>
<accession>A0ABS3LKE3</accession>
<organism evidence="6 7">
    <name type="scientific">Acetobacter suratthaniensis</name>
    <dbReference type="NCBI Taxonomy" id="1502841"/>
    <lineage>
        <taxon>Bacteria</taxon>
        <taxon>Pseudomonadati</taxon>
        <taxon>Pseudomonadota</taxon>
        <taxon>Alphaproteobacteria</taxon>
        <taxon>Acetobacterales</taxon>
        <taxon>Acetobacteraceae</taxon>
        <taxon>Acetobacter</taxon>
    </lineage>
</organism>
<gene>
    <name evidence="6" type="ORF">J2D75_06250</name>
</gene>
<feature type="transmembrane region" description="Helical" evidence="5">
    <location>
        <begin position="56"/>
        <end position="76"/>
    </location>
</feature>
<proteinExistence type="predicted"/>
<keyword evidence="3 5" id="KW-1133">Transmembrane helix</keyword>
<sequence>MILAGGLALAFAWWVERGLGIMPCELCLLERWPWRILMVAGLAAAVLPGALRRVFLWCGVLLMLASFGLTVCHAGVEWGWWPSPLPACHAPHLYGHTMAERLASMPLRPQKPCDSPTYLVPGVPVSMSVMGGVYALVVMAGLIGSLRSGQRQTRRIFH</sequence>
<comment type="caution">
    <text evidence="6">The sequence shown here is derived from an EMBL/GenBank/DDBJ whole genome shotgun (WGS) entry which is preliminary data.</text>
</comment>
<dbReference type="Gene3D" id="1.20.1550.10">
    <property type="entry name" value="DsbB-like"/>
    <property type="match status" value="1"/>
</dbReference>
<evidence type="ECO:0000256" key="3">
    <source>
        <dbReference type="ARBA" id="ARBA00022989"/>
    </source>
</evidence>
<name>A0ABS3LKE3_9PROT</name>
<dbReference type="SUPFAM" id="SSF158442">
    <property type="entry name" value="DsbB-like"/>
    <property type="match status" value="1"/>
</dbReference>
<evidence type="ECO:0000256" key="1">
    <source>
        <dbReference type="ARBA" id="ARBA00004141"/>
    </source>
</evidence>
<comment type="subcellular location">
    <subcellularLocation>
        <location evidence="1">Membrane</location>
        <topology evidence="1">Multi-pass membrane protein</topology>
    </subcellularLocation>
</comment>
<protein>
    <submittedName>
        <fullName evidence="6">Disulfide bond formation protein B</fullName>
    </submittedName>
</protein>
<evidence type="ECO:0000256" key="5">
    <source>
        <dbReference type="SAM" id="Phobius"/>
    </source>
</evidence>
<evidence type="ECO:0000256" key="2">
    <source>
        <dbReference type="ARBA" id="ARBA00022692"/>
    </source>
</evidence>
<evidence type="ECO:0000313" key="7">
    <source>
        <dbReference type="Proteomes" id="UP000664399"/>
    </source>
</evidence>
<evidence type="ECO:0000313" key="6">
    <source>
        <dbReference type="EMBL" id="MBO1328076.1"/>
    </source>
</evidence>
<keyword evidence="2 5" id="KW-0812">Transmembrane</keyword>
<keyword evidence="7" id="KW-1185">Reference proteome</keyword>
<dbReference type="InterPro" id="IPR003752">
    <property type="entry name" value="DiS_bond_form_DsbB/BdbC"/>
</dbReference>
<dbReference type="Pfam" id="PF02600">
    <property type="entry name" value="DsbB"/>
    <property type="match status" value="1"/>
</dbReference>
<evidence type="ECO:0000256" key="4">
    <source>
        <dbReference type="ARBA" id="ARBA00023136"/>
    </source>
</evidence>